<dbReference type="RefSeq" id="WP_133441324.1">
    <property type="nucleotide sequence ID" value="NZ_CP034726.1"/>
</dbReference>
<evidence type="ECO:0000313" key="2">
    <source>
        <dbReference type="EMBL" id="QBP17779.1"/>
    </source>
</evidence>
<name>A0A4V1ALJ1_9LACO</name>
<dbReference type="AlphaFoldDB" id="A0A4V1ALJ1"/>
<accession>A0A4V1ALJ1</accession>
<dbReference type="InterPro" id="IPR036188">
    <property type="entry name" value="FAD/NAD-bd_sf"/>
</dbReference>
<dbReference type="InterPro" id="IPR038732">
    <property type="entry name" value="HpyO/CreE_NAD-binding"/>
</dbReference>
<dbReference type="Pfam" id="PF13454">
    <property type="entry name" value="NAD_binding_9"/>
    <property type="match status" value="1"/>
</dbReference>
<dbReference type="Proteomes" id="UP000294321">
    <property type="component" value="Chromosome"/>
</dbReference>
<dbReference type="EMBL" id="CP034726">
    <property type="protein sequence ID" value="QBP17779.1"/>
    <property type="molecule type" value="Genomic_DNA"/>
</dbReference>
<dbReference type="KEGG" id="lji:ELX58_01015"/>
<proteinExistence type="predicted"/>
<sequence>MKVAVVGAGPRGLLIASHLIYHFSQSSVKKLRIQIFDPYPIGGRVWKTTQPKLLIMNTIAQQMTMFDTQSFTGPNLYQWAKGQAIPYIESEDYLHKDTFINIAKDLGPNDYTPRCIFGVYLQWFYKEITTNLPKGLTIQFIQHSVKGLKKIDNGYELELGNHVQCDADKVVMNLGQQANKLTRDQQSLEDYAFKHDLTYYREGYAEDKDLSKIKPRQKVIIRGMGLNFVDYMTLLTVGRGGKFHNHDGRLNYIASGNEPRIIAGSIRGVPYYSKANNQKINGHHEPTHFLDEAHVKAHLNNRHLSYKVFIHLLRLDMELVYYTHLIKANYHNLDANKFKHAFLKSNDPDKVVKKYHFKKQDLVDWRKILNPVAGLKVTNLKDYRNAVIKWMNGVINDANLGNNTSSLASALEVVRDDRTPIRKLIAQNRFTDSEYVLRFLPIFYSISKFLSMGAPVVFMNQLRALMRARIITILGPRMHVIGAKGHFIAASEFYPKEYFKANTLIEAQLPKPRLTLSANPLLESLLQDGTLSRPTMKLANGQKYKINAANVKRGTDQVVNYRNKVQHNLYIWGLTTEGIYFNTANSPHPSGHDALLHAANRIARQMLGMKFKSYRLM</sequence>
<dbReference type="PANTHER" id="PTHR40254">
    <property type="entry name" value="BLR0577 PROTEIN"/>
    <property type="match status" value="1"/>
</dbReference>
<gene>
    <name evidence="2" type="ORF">ELX58_01015</name>
</gene>
<evidence type="ECO:0000259" key="1">
    <source>
        <dbReference type="Pfam" id="PF13454"/>
    </source>
</evidence>
<dbReference type="PANTHER" id="PTHR40254:SF1">
    <property type="entry name" value="BLR0577 PROTEIN"/>
    <property type="match status" value="1"/>
</dbReference>
<dbReference type="OrthoDB" id="6309046at2"/>
<feature type="domain" description="FAD-dependent urate hydroxylase HpyO/Asp monooxygenase CreE-like FAD/NAD(P)-binding" evidence="1">
    <location>
        <begin position="4"/>
        <end position="176"/>
    </location>
</feature>
<evidence type="ECO:0000313" key="3">
    <source>
        <dbReference type="Proteomes" id="UP000294321"/>
    </source>
</evidence>
<dbReference type="SUPFAM" id="SSF51905">
    <property type="entry name" value="FAD/NAD(P)-binding domain"/>
    <property type="match status" value="1"/>
</dbReference>
<organism evidence="2 3">
    <name type="scientific">Acetilactobacillus jinshanensis</name>
    <dbReference type="NCBI Taxonomy" id="1720083"/>
    <lineage>
        <taxon>Bacteria</taxon>
        <taxon>Bacillati</taxon>
        <taxon>Bacillota</taxon>
        <taxon>Bacilli</taxon>
        <taxon>Lactobacillales</taxon>
        <taxon>Lactobacillaceae</taxon>
        <taxon>Acetilactobacillus</taxon>
    </lineage>
</organism>
<keyword evidence="3" id="KW-1185">Reference proteome</keyword>
<reference evidence="3" key="1">
    <citation type="submission" date="2018-12" db="EMBL/GenBank/DDBJ databases">
        <title>A new species of lactobacillus.</title>
        <authorList>
            <person name="Jian Y."/>
            <person name="Xin L."/>
            <person name="Hong Z.J."/>
            <person name="Ming L.Z."/>
            <person name="Hong X.Z."/>
        </authorList>
    </citation>
    <scope>NUCLEOTIDE SEQUENCE [LARGE SCALE GENOMIC DNA]</scope>
    <source>
        <strain evidence="3">HSLZ-75</strain>
    </source>
</reference>
<protein>
    <submittedName>
        <fullName evidence="2">FAD/NAD(P)-binding protein</fullName>
    </submittedName>
</protein>
<dbReference type="InterPro" id="IPR052189">
    <property type="entry name" value="L-asp_N-monooxygenase_NS-form"/>
</dbReference>